<dbReference type="Pfam" id="PF01412">
    <property type="entry name" value="ArfGap"/>
    <property type="match status" value="1"/>
</dbReference>
<dbReference type="Gene3D" id="1.10.220.150">
    <property type="entry name" value="Arf GTPase activating protein"/>
    <property type="match status" value="1"/>
</dbReference>
<keyword evidence="1" id="KW-0343">GTPase activation</keyword>
<organism evidence="8 9">
    <name type="scientific">Plasmodium falciparum FCH/4</name>
    <dbReference type="NCBI Taxonomy" id="1036724"/>
    <lineage>
        <taxon>Eukaryota</taxon>
        <taxon>Sar</taxon>
        <taxon>Alveolata</taxon>
        <taxon>Apicomplexa</taxon>
        <taxon>Aconoidasida</taxon>
        <taxon>Haemosporida</taxon>
        <taxon>Plasmodiidae</taxon>
        <taxon>Plasmodium</taxon>
        <taxon>Plasmodium (Laverania)</taxon>
    </lineage>
</organism>
<keyword evidence="6" id="KW-1133">Transmembrane helix</keyword>
<name>A0A024VN02_PLAFA</name>
<dbReference type="PANTHER" id="PTHR45686">
    <property type="entry name" value="ADP-RIBOSYLATION FACTOR GTPASE ACTIVATING PROTEIN 3, ISOFORM H-RELATED"/>
    <property type="match status" value="1"/>
</dbReference>
<dbReference type="EMBL" id="KI927948">
    <property type="protein sequence ID" value="ETW29842.1"/>
    <property type="molecule type" value="Genomic_DNA"/>
</dbReference>
<feature type="domain" description="Arf-GAP" evidence="7">
    <location>
        <begin position="6"/>
        <end position="111"/>
    </location>
</feature>
<evidence type="ECO:0000256" key="6">
    <source>
        <dbReference type="SAM" id="Phobius"/>
    </source>
</evidence>
<dbReference type="GO" id="GO:0008270">
    <property type="term" value="F:zinc ion binding"/>
    <property type="evidence" value="ECO:0007669"/>
    <property type="project" value="UniProtKB-KW"/>
</dbReference>
<dbReference type="PROSITE" id="PS50115">
    <property type="entry name" value="ARFGAP"/>
    <property type="match status" value="1"/>
</dbReference>
<dbReference type="InterPro" id="IPR038508">
    <property type="entry name" value="ArfGAP_dom_sf"/>
</dbReference>
<evidence type="ECO:0000313" key="9">
    <source>
        <dbReference type="Proteomes" id="UP000030656"/>
    </source>
</evidence>
<evidence type="ECO:0000259" key="7">
    <source>
        <dbReference type="PROSITE" id="PS50115"/>
    </source>
</evidence>
<dbReference type="InterPro" id="IPR001164">
    <property type="entry name" value="ArfGAP_dom"/>
</dbReference>
<gene>
    <name evidence="8" type="ORF">PFFCH_02740</name>
</gene>
<evidence type="ECO:0000256" key="2">
    <source>
        <dbReference type="ARBA" id="ARBA00022723"/>
    </source>
</evidence>
<keyword evidence="6" id="KW-0812">Transmembrane</keyword>
<proteinExistence type="predicted"/>
<dbReference type="PANTHER" id="PTHR45686:SF4">
    <property type="entry name" value="ADP-RIBOSYLATION FACTOR GTPASE ACTIVATING PROTEIN 3, ISOFORM H"/>
    <property type="match status" value="1"/>
</dbReference>
<dbReference type="InterPro" id="IPR037278">
    <property type="entry name" value="ARFGAP/RecO"/>
</dbReference>
<evidence type="ECO:0000256" key="3">
    <source>
        <dbReference type="ARBA" id="ARBA00022771"/>
    </source>
</evidence>
<dbReference type="AlphaFoldDB" id="A0A024VN02"/>
<evidence type="ECO:0000256" key="1">
    <source>
        <dbReference type="ARBA" id="ARBA00022468"/>
    </source>
</evidence>
<dbReference type="GO" id="GO:0000139">
    <property type="term" value="C:Golgi membrane"/>
    <property type="evidence" value="ECO:0007669"/>
    <property type="project" value="GOC"/>
</dbReference>
<dbReference type="CDD" id="cd08830">
    <property type="entry name" value="ArfGap_ArfGap1"/>
    <property type="match status" value="1"/>
</dbReference>
<evidence type="ECO:0000256" key="4">
    <source>
        <dbReference type="ARBA" id="ARBA00022833"/>
    </source>
</evidence>
<accession>A0A024VN02</accession>
<evidence type="ECO:0000313" key="8">
    <source>
        <dbReference type="EMBL" id="ETW29842.1"/>
    </source>
</evidence>
<keyword evidence="6" id="KW-0472">Membrane</keyword>
<dbReference type="OrthoDB" id="983479at2759"/>
<dbReference type="Proteomes" id="UP000030656">
    <property type="component" value="Unassembled WGS sequence"/>
</dbReference>
<dbReference type="GO" id="GO:0048205">
    <property type="term" value="P:COPI coating of Golgi vesicle"/>
    <property type="evidence" value="ECO:0007669"/>
    <property type="project" value="TreeGrafter"/>
</dbReference>
<dbReference type="SMART" id="SM00105">
    <property type="entry name" value="ArfGap"/>
    <property type="match status" value="1"/>
</dbReference>
<feature type="transmembrane region" description="Helical" evidence="6">
    <location>
        <begin position="327"/>
        <end position="343"/>
    </location>
</feature>
<dbReference type="PRINTS" id="PR00405">
    <property type="entry name" value="REVINTRACTNG"/>
</dbReference>
<protein>
    <recommendedName>
        <fullName evidence="7">Arf-GAP domain-containing protein</fullName>
    </recommendedName>
</protein>
<dbReference type="SUPFAM" id="SSF57863">
    <property type="entry name" value="ArfGap/RecO-like zinc finger"/>
    <property type="match status" value="1"/>
</dbReference>
<dbReference type="GO" id="GO:0005096">
    <property type="term" value="F:GTPase activator activity"/>
    <property type="evidence" value="ECO:0007669"/>
    <property type="project" value="UniProtKB-KW"/>
</dbReference>
<keyword evidence="2" id="KW-0479">Metal-binding</keyword>
<keyword evidence="3 5" id="KW-0863">Zinc-finger</keyword>
<keyword evidence="4" id="KW-0862">Zinc</keyword>
<reference evidence="8 9" key="1">
    <citation type="submission" date="2013-02" db="EMBL/GenBank/DDBJ databases">
        <title>The Genome Annotation of Plasmodium falciparum FCH/4.</title>
        <authorList>
            <consortium name="The Broad Institute Genome Sequencing Platform"/>
            <consortium name="The Broad Institute Genome Sequencing Center for Infectious Disease"/>
            <person name="Neafsey D."/>
            <person name="Hoffman S."/>
            <person name="Volkman S."/>
            <person name="Rosenthal P."/>
            <person name="Walker B."/>
            <person name="Young S.K."/>
            <person name="Zeng Q."/>
            <person name="Gargeya S."/>
            <person name="Fitzgerald M."/>
            <person name="Haas B."/>
            <person name="Abouelleil A."/>
            <person name="Allen A.W."/>
            <person name="Alvarado L."/>
            <person name="Arachchi H.M."/>
            <person name="Berlin A.M."/>
            <person name="Chapman S.B."/>
            <person name="Gainer-Dewar J."/>
            <person name="Goldberg J."/>
            <person name="Griggs A."/>
            <person name="Gujja S."/>
            <person name="Hansen M."/>
            <person name="Howarth C."/>
            <person name="Imamovic A."/>
            <person name="Ireland A."/>
            <person name="Larimer J."/>
            <person name="McCowan C."/>
            <person name="Murphy C."/>
            <person name="Pearson M."/>
            <person name="Poon T.W."/>
            <person name="Priest M."/>
            <person name="Roberts A."/>
            <person name="Saif S."/>
            <person name="Shea T."/>
            <person name="Sisk P."/>
            <person name="Sykes S."/>
            <person name="Wortman J."/>
            <person name="Nusbaum C."/>
            <person name="Birren B."/>
        </authorList>
    </citation>
    <scope>NUCLEOTIDE SEQUENCE [LARGE SCALE GENOMIC DNA]</scope>
    <source>
        <strain evidence="8 9">FCH/4</strain>
    </source>
</reference>
<reference evidence="8 9" key="2">
    <citation type="submission" date="2013-02" db="EMBL/GenBank/DDBJ databases">
        <title>The Genome Sequence of Plasmodium falciparum FCH/4.</title>
        <authorList>
            <consortium name="The Broad Institute Genome Sequencing Platform"/>
            <consortium name="The Broad Institute Genome Sequencing Center for Infectious Disease"/>
            <person name="Neafsey D."/>
            <person name="Cheeseman I."/>
            <person name="Volkman S."/>
            <person name="Adams J."/>
            <person name="Walker B."/>
            <person name="Young S.K."/>
            <person name="Zeng Q."/>
            <person name="Gargeya S."/>
            <person name="Fitzgerald M."/>
            <person name="Haas B."/>
            <person name="Abouelleil A."/>
            <person name="Alvarado L."/>
            <person name="Arachchi H.M."/>
            <person name="Berlin A.M."/>
            <person name="Chapman S.B."/>
            <person name="Dewar J."/>
            <person name="Goldberg J."/>
            <person name="Griggs A."/>
            <person name="Gujja S."/>
            <person name="Hansen M."/>
            <person name="Howarth C."/>
            <person name="Imamovic A."/>
            <person name="Larimer J."/>
            <person name="McCowan C."/>
            <person name="Murphy C."/>
            <person name="Neiman D."/>
            <person name="Pearson M."/>
            <person name="Priest M."/>
            <person name="Roberts A."/>
            <person name="Saif S."/>
            <person name="Shea T."/>
            <person name="Sisk P."/>
            <person name="Sykes S."/>
            <person name="Wortman J."/>
            <person name="Nusbaum C."/>
            <person name="Birren B."/>
        </authorList>
    </citation>
    <scope>NUCLEOTIDE SEQUENCE [LARGE SCALE GENOMIC DNA]</scope>
    <source>
        <strain evidence="8 9">FCH/4</strain>
    </source>
</reference>
<evidence type="ECO:0000256" key="5">
    <source>
        <dbReference type="PROSITE-ProRule" id="PRU00288"/>
    </source>
</evidence>
<sequence>MNAAAVELINRLKKEDESNNKCFDCGISNPDWVSVNHGIFLCINCSGVHRSLGVHISIVRSIKMDIFTDEQLKYIDKGGNKKCQTYLENYGISDFIPERKYRTKAADHYRKILRSIVHNVDPPAPLPLDEGKSLINYGRNENVNENNKNQYSNEEPDFISSLNTSEIIENVSATFSNLINKASSMTTNTINNLNTNDLIESTKGTIINSGSWFTEKTKKIAENVSDNPWWAKGQSKIKDVTQNASGWISTISSTVSRTNSNFFFSNNDTNINNGNNEDINNNNTNVNSNGNTTNNNNEQAQNNNNVNFNYNSSNANNEYLNYGMNENNSTFIYLFIFIMILIVKRNRY</sequence>